<dbReference type="GO" id="GO:0016787">
    <property type="term" value="F:hydrolase activity"/>
    <property type="evidence" value="ECO:0007669"/>
    <property type="project" value="UniProtKB-KW"/>
</dbReference>
<dbReference type="Pfam" id="PF13087">
    <property type="entry name" value="AAA_12"/>
    <property type="match status" value="1"/>
</dbReference>
<keyword evidence="3" id="KW-0378">Hydrolase</keyword>
<evidence type="ECO:0000259" key="7">
    <source>
        <dbReference type="Pfam" id="PF13087"/>
    </source>
</evidence>
<evidence type="ECO:0000313" key="9">
    <source>
        <dbReference type="Proteomes" id="UP000663929"/>
    </source>
</evidence>
<protein>
    <submittedName>
        <fullName evidence="8">AAA family ATPase</fullName>
    </submittedName>
</protein>
<evidence type="ECO:0000256" key="1">
    <source>
        <dbReference type="ARBA" id="ARBA00007913"/>
    </source>
</evidence>
<reference evidence="8" key="1">
    <citation type="submission" date="2021-03" db="EMBL/GenBank/DDBJ databases">
        <title>Acanthopleuribacteraceae sp. M133.</title>
        <authorList>
            <person name="Wang G."/>
        </authorList>
    </citation>
    <scope>NUCLEOTIDE SEQUENCE</scope>
    <source>
        <strain evidence="8">M133</strain>
    </source>
</reference>
<dbReference type="KEGG" id="scor:J3U87_02520"/>
<dbReference type="GO" id="GO:0005524">
    <property type="term" value="F:ATP binding"/>
    <property type="evidence" value="ECO:0007669"/>
    <property type="project" value="UniProtKB-KW"/>
</dbReference>
<dbReference type="Gene3D" id="3.40.50.300">
    <property type="entry name" value="P-loop containing nucleotide triphosphate hydrolases"/>
    <property type="match status" value="2"/>
</dbReference>
<gene>
    <name evidence="8" type="ORF">J3U87_02520</name>
</gene>
<name>A0A8A4TQP0_SULCO</name>
<keyword evidence="2" id="KW-0547">Nucleotide-binding</keyword>
<comment type="similarity">
    <text evidence="1">Belongs to the DNA2/NAM7 helicase family.</text>
</comment>
<keyword evidence="5" id="KW-0067">ATP-binding</keyword>
<dbReference type="InterPro" id="IPR041677">
    <property type="entry name" value="DNA2/NAM7_AAA_11"/>
</dbReference>
<dbReference type="Pfam" id="PF13086">
    <property type="entry name" value="AAA_11"/>
    <property type="match status" value="1"/>
</dbReference>
<evidence type="ECO:0000256" key="4">
    <source>
        <dbReference type="ARBA" id="ARBA00022806"/>
    </source>
</evidence>
<evidence type="ECO:0000256" key="3">
    <source>
        <dbReference type="ARBA" id="ARBA00022801"/>
    </source>
</evidence>
<sequence length="918" mass="103046">MSQTDVVRFLRECYRADFGQTTLGDVFDRKVEHKLFFEGAESLLHDRTPWLPVPHDWGEETSARAYLYRKEKQLIYACFLFLGGDVAESEAPSKPLATPLMWFPAQIEHGSDGYVLTISREERAVNDPILDRLAPDCDDLLTWLHLTEVDGLTPDRLFQICSRLEARIDHLETGACLSYPGLWDAKKIRGLRRKLKSKQEIALVPAAFAALIPKPSAARGVLSELSELSEAERLSPVVRYFLSAETVAPSWPQRGVALESRIRVPAVLSAEQQRIVTAAGDRTLTLVIGPPGTGKSFTIAATVLDHLQRGQSVLIVSKMDHAVDVVAEKLAEMAGFDTFFVRGGKRVYRDALKTRMENLKRGIGLPEVDSQERIQLDKALAANEKDIERLLATVADRCTRHLRWGEELSGAGSTPWDRIKQAYYRFRGRNEPLLWQVFESLEEAYALCRTLAARQLRLGYDARIRGAFEQDRDLLRNLSALVKARVSGRKEKLFAQMDPKALLEVFPVWLMKLSDLSEQLPLFPGMFDLAIIDEATQCDMASCVPVFQRARRLMVVGDPHQLRHLSFVARDTQARLGQRFGLTVEQIERFDYRQRSMLELAEVVQGDTERAARPFFLNEHFRSEPPIIAFSNREFYGQGLHVMTEKPGISHGCALEIVTCAGTRGKDGTNPVEAERLLTDLETLVASAEVRATAPSIGILAPFRKQADYLAGCLQERLPMDVTRRHRIFVGTAHSFQGQERDLMFLSLTLCPDYHSASLRFLERGGVLNVAVTRARARQSVYASLETSHLPEHSLLRRYLWHGRAATPIEKNGSGVAGDLFARELRMELEARGFRVSGAVSMAGLVLDMVVSRGDRSLGLDLIGYPGPFADVFPLERYQMLGRAGLRMLPLTYVDWLFKREGCLDAIEACFAGHRSGP</sequence>
<feature type="domain" description="DNA2/NAM7 helicase-like C-terminal" evidence="7">
    <location>
        <begin position="611"/>
        <end position="778"/>
    </location>
</feature>
<dbReference type="InterPro" id="IPR050534">
    <property type="entry name" value="Coronavir_polyprotein_1ab"/>
</dbReference>
<dbReference type="CDD" id="cd18808">
    <property type="entry name" value="SF1_C_Upf1"/>
    <property type="match status" value="1"/>
</dbReference>
<proteinExistence type="inferred from homology"/>
<accession>A0A8A4TQP0</accession>
<dbReference type="InterPro" id="IPR027417">
    <property type="entry name" value="P-loop_NTPase"/>
</dbReference>
<dbReference type="PANTHER" id="PTHR43788">
    <property type="entry name" value="DNA2/NAM7 HELICASE FAMILY MEMBER"/>
    <property type="match status" value="1"/>
</dbReference>
<keyword evidence="9" id="KW-1185">Reference proteome</keyword>
<dbReference type="SUPFAM" id="SSF52540">
    <property type="entry name" value="P-loop containing nucleoside triphosphate hydrolases"/>
    <property type="match status" value="1"/>
</dbReference>
<feature type="domain" description="DNA2/NAM7 helicase helicase" evidence="6">
    <location>
        <begin position="270"/>
        <end position="563"/>
    </location>
</feature>
<dbReference type="InterPro" id="IPR047187">
    <property type="entry name" value="SF1_C_Upf1"/>
</dbReference>
<evidence type="ECO:0000256" key="2">
    <source>
        <dbReference type="ARBA" id="ARBA00022741"/>
    </source>
</evidence>
<evidence type="ECO:0000259" key="6">
    <source>
        <dbReference type="Pfam" id="PF13086"/>
    </source>
</evidence>
<dbReference type="GO" id="GO:0043139">
    <property type="term" value="F:5'-3' DNA helicase activity"/>
    <property type="evidence" value="ECO:0007669"/>
    <property type="project" value="TreeGrafter"/>
</dbReference>
<evidence type="ECO:0000313" key="8">
    <source>
        <dbReference type="EMBL" id="QTD51318.1"/>
    </source>
</evidence>
<dbReference type="PANTHER" id="PTHR43788:SF8">
    <property type="entry name" value="DNA-BINDING PROTEIN SMUBP-2"/>
    <property type="match status" value="1"/>
</dbReference>
<dbReference type="Proteomes" id="UP000663929">
    <property type="component" value="Chromosome"/>
</dbReference>
<dbReference type="RefSeq" id="WP_237381450.1">
    <property type="nucleotide sequence ID" value="NZ_CP071793.1"/>
</dbReference>
<keyword evidence="4" id="KW-0347">Helicase</keyword>
<organism evidence="8 9">
    <name type="scientific">Sulfidibacter corallicola</name>
    <dbReference type="NCBI Taxonomy" id="2818388"/>
    <lineage>
        <taxon>Bacteria</taxon>
        <taxon>Pseudomonadati</taxon>
        <taxon>Acidobacteriota</taxon>
        <taxon>Holophagae</taxon>
        <taxon>Acanthopleuribacterales</taxon>
        <taxon>Acanthopleuribacteraceae</taxon>
        <taxon>Sulfidibacter</taxon>
    </lineage>
</organism>
<dbReference type="InterPro" id="IPR041679">
    <property type="entry name" value="DNA2/NAM7-like_C"/>
</dbReference>
<evidence type="ECO:0000256" key="5">
    <source>
        <dbReference type="ARBA" id="ARBA00022840"/>
    </source>
</evidence>
<dbReference type="AlphaFoldDB" id="A0A8A4TQP0"/>
<dbReference type="EMBL" id="CP071793">
    <property type="protein sequence ID" value="QTD51318.1"/>
    <property type="molecule type" value="Genomic_DNA"/>
</dbReference>